<dbReference type="OrthoDB" id="8606953at2"/>
<sequence>MSRFIWLLFAALPALAAAADNYEIERLERKCALERESLLRERNGTPACEQLDRIYGRPPHAAPTVVIRPAEEKYSGYYWNGAYGKNCTHDSKGDVIGCD</sequence>
<evidence type="ECO:0000313" key="3">
    <source>
        <dbReference type="Proteomes" id="UP000254293"/>
    </source>
</evidence>
<keyword evidence="3" id="KW-1185">Reference proteome</keyword>
<keyword evidence="1" id="KW-0732">Signal</keyword>
<dbReference type="Proteomes" id="UP000254293">
    <property type="component" value="Unassembled WGS sequence"/>
</dbReference>
<dbReference type="AlphaFoldDB" id="A0A377QYN2"/>
<proteinExistence type="predicted"/>
<protein>
    <submittedName>
        <fullName evidence="2">Uncharacterized protein</fullName>
    </submittedName>
</protein>
<evidence type="ECO:0000313" key="2">
    <source>
        <dbReference type="EMBL" id="STR00456.1"/>
    </source>
</evidence>
<reference evidence="2 3" key="1">
    <citation type="submission" date="2018-06" db="EMBL/GenBank/DDBJ databases">
        <authorList>
            <consortium name="Pathogen Informatics"/>
            <person name="Doyle S."/>
        </authorList>
    </citation>
    <scope>NUCLEOTIDE SEQUENCE [LARGE SCALE GENOMIC DNA]</scope>
    <source>
        <strain evidence="2 3">NCTC13336</strain>
    </source>
</reference>
<dbReference type="RefSeq" id="WP_115307727.1">
    <property type="nucleotide sequence ID" value="NZ_UGJJ01000001.1"/>
</dbReference>
<feature type="signal peptide" evidence="1">
    <location>
        <begin position="1"/>
        <end position="16"/>
    </location>
</feature>
<accession>A0A377QYN2</accession>
<name>A0A377QYN2_9NEIS</name>
<feature type="chain" id="PRO_5016698619" evidence="1">
    <location>
        <begin position="17"/>
        <end position="99"/>
    </location>
</feature>
<organism evidence="2 3">
    <name type="scientific">Kingella potus</name>
    <dbReference type="NCBI Taxonomy" id="265175"/>
    <lineage>
        <taxon>Bacteria</taxon>
        <taxon>Pseudomonadati</taxon>
        <taxon>Pseudomonadota</taxon>
        <taxon>Betaproteobacteria</taxon>
        <taxon>Neisseriales</taxon>
        <taxon>Neisseriaceae</taxon>
        <taxon>Kingella</taxon>
    </lineage>
</organism>
<dbReference type="EMBL" id="UGJJ01000001">
    <property type="protein sequence ID" value="STR00456.1"/>
    <property type="molecule type" value="Genomic_DNA"/>
</dbReference>
<gene>
    <name evidence="2" type="ORF">NCTC13336_00664</name>
</gene>
<evidence type="ECO:0000256" key="1">
    <source>
        <dbReference type="SAM" id="SignalP"/>
    </source>
</evidence>